<accession>A0A060UV77</accession>
<feature type="region of interest" description="Disordered" evidence="1">
    <location>
        <begin position="1"/>
        <end position="25"/>
    </location>
</feature>
<organism evidence="2">
    <name type="scientific">Acidithiobacillus ferrivorans</name>
    <dbReference type="NCBI Taxonomy" id="160808"/>
    <lineage>
        <taxon>Bacteria</taxon>
        <taxon>Pseudomonadati</taxon>
        <taxon>Pseudomonadota</taxon>
        <taxon>Acidithiobacillia</taxon>
        <taxon>Acidithiobacillales</taxon>
        <taxon>Acidithiobacillaceae</taxon>
        <taxon>Acidithiobacillus</taxon>
    </lineage>
</organism>
<dbReference type="AlphaFoldDB" id="A0A060UV77"/>
<evidence type="ECO:0000313" key="2">
    <source>
        <dbReference type="EMBL" id="CDQ12315.1"/>
    </source>
</evidence>
<gene>
    <name evidence="2" type="ORF">AFERRI_10138</name>
</gene>
<proteinExistence type="predicted"/>
<dbReference type="EMBL" id="CCCS020000001">
    <property type="protein sequence ID" value="CDQ12315.1"/>
    <property type="molecule type" value="Genomic_DNA"/>
</dbReference>
<name>A0A060UV77_9PROT</name>
<evidence type="ECO:0000256" key="1">
    <source>
        <dbReference type="SAM" id="MobiDB-lite"/>
    </source>
</evidence>
<reference evidence="2" key="1">
    <citation type="submission" date="2014-03" db="EMBL/GenBank/DDBJ databases">
        <authorList>
            <person name="Genoscope - CEA"/>
        </authorList>
    </citation>
    <scope>NUCLEOTIDE SEQUENCE [LARGE SCALE GENOMIC DNA]</scope>
    <source>
        <strain evidence="2">CF27</strain>
    </source>
</reference>
<sequence>MKREHAIRPMQMSAANTSLAFKEGH</sequence>
<protein>
    <submittedName>
        <fullName evidence="2">Uncharacterized protein</fullName>
    </submittedName>
</protein>
<comment type="caution">
    <text evidence="2">The sequence shown here is derived from an EMBL/GenBank/DDBJ whole genome shotgun (WGS) entry which is preliminary data.</text>
</comment>
<reference evidence="2" key="2">
    <citation type="submission" date="2014-07" db="EMBL/GenBank/DDBJ databases">
        <title>Initial genome analysis of the psychrotolerant acidophile Acidithiobacillus ferrivorans CF27: insights into iron and sulfur oxidation pathways and into biofilm formation.</title>
        <authorList>
            <person name="Talla E."/>
            <person name="Hedrich S."/>
            <person name="Mangenot S."/>
            <person name="Ji B."/>
            <person name="Johnson D.B."/>
            <person name="Barbe V."/>
            <person name="Bonnefoy V."/>
        </authorList>
    </citation>
    <scope>NUCLEOTIDE SEQUENCE [LARGE SCALE GENOMIC DNA]</scope>
    <source>
        <strain evidence="2">CF27</strain>
    </source>
</reference>